<protein>
    <submittedName>
        <fullName evidence="1">Uncharacterized protein</fullName>
    </submittedName>
</protein>
<gene>
    <name evidence="1" type="ORF">S01H4_63930</name>
</gene>
<accession>X1CF86</accession>
<dbReference type="InterPro" id="IPR036390">
    <property type="entry name" value="WH_DNA-bd_sf"/>
</dbReference>
<organism evidence="1">
    <name type="scientific">marine sediment metagenome</name>
    <dbReference type="NCBI Taxonomy" id="412755"/>
    <lineage>
        <taxon>unclassified sequences</taxon>
        <taxon>metagenomes</taxon>
        <taxon>ecological metagenomes</taxon>
    </lineage>
</organism>
<comment type="caution">
    <text evidence="1">The sequence shown here is derived from an EMBL/GenBank/DDBJ whole genome shotgun (WGS) entry which is preliminary data.</text>
</comment>
<dbReference type="EMBL" id="BART01038607">
    <property type="protein sequence ID" value="GAH06327.1"/>
    <property type="molecule type" value="Genomic_DNA"/>
</dbReference>
<dbReference type="AlphaFoldDB" id="X1CF86"/>
<name>X1CF86_9ZZZZ</name>
<reference evidence="1" key="1">
    <citation type="journal article" date="2014" name="Front. Microbiol.">
        <title>High frequency of phylogenetically diverse reductive dehalogenase-homologous genes in deep subseafloor sedimentary metagenomes.</title>
        <authorList>
            <person name="Kawai M."/>
            <person name="Futagami T."/>
            <person name="Toyoda A."/>
            <person name="Takaki Y."/>
            <person name="Nishi S."/>
            <person name="Hori S."/>
            <person name="Arai W."/>
            <person name="Tsubouchi T."/>
            <person name="Morono Y."/>
            <person name="Uchiyama I."/>
            <person name="Ito T."/>
            <person name="Fujiyama A."/>
            <person name="Inagaki F."/>
            <person name="Takami H."/>
        </authorList>
    </citation>
    <scope>NUCLEOTIDE SEQUENCE</scope>
    <source>
        <strain evidence="1">Expedition CK06-06</strain>
    </source>
</reference>
<dbReference type="SUPFAM" id="SSF46785">
    <property type="entry name" value="Winged helix' DNA-binding domain"/>
    <property type="match status" value="1"/>
</dbReference>
<proteinExistence type="predicted"/>
<evidence type="ECO:0000313" key="1">
    <source>
        <dbReference type="EMBL" id="GAH06327.1"/>
    </source>
</evidence>
<sequence>IDSESKQESEIIIHATEGRKTISLALLYAAYRRRNKIDGAYYITEEEHNLIKLPLLKFEINDSKKTFLKEIAKGNGKLEKLQEKADLKPSAAYQNIQELKEDGYIENNKELKLTDLGRVMVL</sequence>
<feature type="non-terminal residue" evidence="1">
    <location>
        <position position="1"/>
    </location>
</feature>